<comment type="caution">
    <text evidence="5">The sequence shown here is derived from an EMBL/GenBank/DDBJ whole genome shotgun (WGS) entry which is preliminary data.</text>
</comment>
<dbReference type="PROSITE" id="PS51366">
    <property type="entry name" value="MI"/>
    <property type="match status" value="1"/>
</dbReference>
<dbReference type="GO" id="GO:0042274">
    <property type="term" value="P:ribosomal small subunit biogenesis"/>
    <property type="evidence" value="ECO:0007669"/>
    <property type="project" value="TreeGrafter"/>
</dbReference>
<evidence type="ECO:0000313" key="6">
    <source>
        <dbReference type="Proteomes" id="UP001211907"/>
    </source>
</evidence>
<sequence>MDLKNNKHKVSSKKLAASSAAGSATSLQHDKLSKFVSNLLRRRGVPDREALRVTLDDIENVATKGKWWLVGSAWAGHGSDGSTVRSVADGATSAAVIAGDNNAADLLKLAKTQRMSTDIRRSVFVALMSAEDFVDAYEKLTRLGLKAKQEREIVRVLLHCCTNELTYNPYYYLVATKFCAASHGYKITFQYALWDAIREFETGADDDDNDPSDDNDDDEEDAAPKDSKVLRKISHLAKFYSTLISGGFLGLTILKSLDFATMATYPALFCQLLFTHLLTSSPPAGPGGQPGNASTHVRNIFERVKSLKECADLCEGIEFFLDQYVTPRGKEGKPRMGVPVDSLGISLPARTDESLADVLKHRVKIVREVLVDDQNY</sequence>
<keyword evidence="6" id="KW-1185">Reference proteome</keyword>
<reference evidence="5" key="1">
    <citation type="submission" date="2020-05" db="EMBL/GenBank/DDBJ databases">
        <title>Phylogenomic resolution of chytrid fungi.</title>
        <authorList>
            <person name="Stajich J.E."/>
            <person name="Amses K."/>
            <person name="Simmons R."/>
            <person name="Seto K."/>
            <person name="Myers J."/>
            <person name="Bonds A."/>
            <person name="Quandt C.A."/>
            <person name="Barry K."/>
            <person name="Liu P."/>
            <person name="Grigoriev I."/>
            <person name="Longcore J.E."/>
            <person name="James T.Y."/>
        </authorList>
    </citation>
    <scope>NUCLEOTIDE SEQUENCE</scope>
    <source>
        <strain evidence="5">JEL0513</strain>
    </source>
</reference>
<dbReference type="AlphaFoldDB" id="A0AAD5SMJ5"/>
<evidence type="ECO:0000256" key="3">
    <source>
        <dbReference type="SAM" id="MobiDB-lite"/>
    </source>
</evidence>
<dbReference type="EMBL" id="JADGJH010005583">
    <property type="protein sequence ID" value="KAJ3080051.1"/>
    <property type="molecule type" value="Genomic_DNA"/>
</dbReference>
<keyword evidence="2" id="KW-0539">Nucleus</keyword>
<comment type="subcellular location">
    <subcellularLocation>
        <location evidence="1">Nucleus</location>
    </subcellularLocation>
</comment>
<dbReference type="GO" id="GO:0003723">
    <property type="term" value="F:RNA binding"/>
    <property type="evidence" value="ECO:0007669"/>
    <property type="project" value="TreeGrafter"/>
</dbReference>
<evidence type="ECO:0000259" key="4">
    <source>
        <dbReference type="PROSITE" id="PS51366"/>
    </source>
</evidence>
<proteinExistence type="predicted"/>
<dbReference type="GO" id="GO:0005730">
    <property type="term" value="C:nucleolus"/>
    <property type="evidence" value="ECO:0007669"/>
    <property type="project" value="TreeGrafter"/>
</dbReference>
<feature type="compositionally biased region" description="Acidic residues" evidence="3">
    <location>
        <begin position="203"/>
        <end position="221"/>
    </location>
</feature>
<name>A0AAD5SMJ5_9FUNG</name>
<dbReference type="InterPro" id="IPR003891">
    <property type="entry name" value="Initiation_fac_eIF4g_MI"/>
</dbReference>
<protein>
    <submittedName>
        <fullName evidence="5">Suppressor of glycerol defect</fullName>
    </submittedName>
</protein>
<dbReference type="InterPro" id="IPR050781">
    <property type="entry name" value="CWC22_splicing_factor"/>
</dbReference>
<feature type="region of interest" description="Disordered" evidence="3">
    <location>
        <begin position="203"/>
        <end position="225"/>
    </location>
</feature>
<organism evidence="5 6">
    <name type="scientific">Physocladia obscura</name>
    <dbReference type="NCBI Taxonomy" id="109957"/>
    <lineage>
        <taxon>Eukaryota</taxon>
        <taxon>Fungi</taxon>
        <taxon>Fungi incertae sedis</taxon>
        <taxon>Chytridiomycota</taxon>
        <taxon>Chytridiomycota incertae sedis</taxon>
        <taxon>Chytridiomycetes</taxon>
        <taxon>Chytridiales</taxon>
        <taxon>Chytriomycetaceae</taxon>
        <taxon>Physocladia</taxon>
    </lineage>
</organism>
<evidence type="ECO:0000313" key="5">
    <source>
        <dbReference type="EMBL" id="KAJ3080051.1"/>
    </source>
</evidence>
<dbReference type="PANTHER" id="PTHR18034">
    <property type="entry name" value="CELL CYCLE CONTROL PROTEIN CWF22-RELATED"/>
    <property type="match status" value="1"/>
</dbReference>
<dbReference type="Pfam" id="PF02847">
    <property type="entry name" value="MA3"/>
    <property type="match status" value="1"/>
</dbReference>
<dbReference type="SMART" id="SM00544">
    <property type="entry name" value="MA3"/>
    <property type="match status" value="1"/>
</dbReference>
<gene>
    <name evidence="5" type="primary">SGD1_3</name>
    <name evidence="5" type="ORF">HK100_010234</name>
</gene>
<dbReference type="Proteomes" id="UP001211907">
    <property type="component" value="Unassembled WGS sequence"/>
</dbReference>
<accession>A0AAD5SMJ5</accession>
<feature type="domain" description="MI" evidence="4">
    <location>
        <begin position="118"/>
        <end position="259"/>
    </location>
</feature>
<dbReference type="PANTHER" id="PTHR18034:SF4">
    <property type="entry name" value="NUCLEOLAR MIF4G DOMAIN-CONTAINING PROTEIN 1"/>
    <property type="match status" value="1"/>
</dbReference>
<evidence type="ECO:0000256" key="2">
    <source>
        <dbReference type="ARBA" id="ARBA00023242"/>
    </source>
</evidence>
<evidence type="ECO:0000256" key="1">
    <source>
        <dbReference type="ARBA" id="ARBA00004123"/>
    </source>
</evidence>